<dbReference type="SUPFAM" id="SSF51366">
    <property type="entry name" value="Ribulose-phoshate binding barrel"/>
    <property type="match status" value="1"/>
</dbReference>
<feature type="domain" description="Indole-3-glycerol phosphate synthase" evidence="10">
    <location>
        <begin position="11"/>
        <end position="273"/>
    </location>
</feature>
<dbReference type="Pfam" id="PF00218">
    <property type="entry name" value="IGPS"/>
    <property type="match status" value="1"/>
</dbReference>
<dbReference type="GO" id="GO:0004425">
    <property type="term" value="F:indole-3-glycerol-phosphate synthase activity"/>
    <property type="evidence" value="ECO:0007669"/>
    <property type="project" value="UniProtKB-UniRule"/>
</dbReference>
<name>A0A6J4IZI5_9CHLR</name>
<dbReference type="Gene3D" id="3.20.20.70">
    <property type="entry name" value="Aldolase class I"/>
    <property type="match status" value="1"/>
</dbReference>
<dbReference type="CDD" id="cd00331">
    <property type="entry name" value="IGPS"/>
    <property type="match status" value="1"/>
</dbReference>
<gene>
    <name evidence="9" type="primary">trpC</name>
    <name evidence="11" type="ORF">AVDCRST_MAG93-2373</name>
</gene>
<dbReference type="GO" id="GO:0000162">
    <property type="term" value="P:L-tryptophan biosynthetic process"/>
    <property type="evidence" value="ECO:0007669"/>
    <property type="project" value="UniProtKB-UniRule"/>
</dbReference>
<evidence type="ECO:0000256" key="8">
    <source>
        <dbReference type="ARBA" id="ARBA00023239"/>
    </source>
</evidence>
<sequence>MSINPTKTTFLERILTQKRTEVERHTAAMPLDQLRRTIEQAAPARPFAQVLRHAERLGLIAEIKKQSPSKGLLAQDFDPLVLARIYREHGADAISVLTDMEFFGGSLDHLRAIRNDQQRSDEQHGDVPLLRKDFIVDPYQVYESRAYGADAILIIVAAVEPDMVGVLFETTRSIGMDALVEVNNLAELRVALEVGADLIGINNRDLHTFEVDVQTTERVLAALPAGQHPVMVSLSGFSGADGLAHLRAIGADAILVGEAIVTAKDPGRKVRELSGQT</sequence>
<dbReference type="InterPro" id="IPR045186">
    <property type="entry name" value="Indole-3-glycerol_P_synth"/>
</dbReference>
<evidence type="ECO:0000313" key="11">
    <source>
        <dbReference type="EMBL" id="CAA9265200.1"/>
    </source>
</evidence>
<dbReference type="InterPro" id="IPR011060">
    <property type="entry name" value="RibuloseP-bd_barrel"/>
</dbReference>
<dbReference type="EMBL" id="CADCTR010000809">
    <property type="protein sequence ID" value="CAA9265200.1"/>
    <property type="molecule type" value="Genomic_DNA"/>
</dbReference>
<dbReference type="FunFam" id="3.20.20.70:FF:000024">
    <property type="entry name" value="Indole-3-glycerol phosphate synthase"/>
    <property type="match status" value="1"/>
</dbReference>
<organism evidence="11">
    <name type="scientific">uncultured Chloroflexia bacterium</name>
    <dbReference type="NCBI Taxonomy" id="1672391"/>
    <lineage>
        <taxon>Bacteria</taxon>
        <taxon>Bacillati</taxon>
        <taxon>Chloroflexota</taxon>
        <taxon>Chloroflexia</taxon>
        <taxon>environmental samples</taxon>
    </lineage>
</organism>
<dbReference type="AlphaFoldDB" id="A0A6J4IZI5"/>
<comment type="similarity">
    <text evidence="3 9">Belongs to the TrpC family.</text>
</comment>
<evidence type="ECO:0000256" key="2">
    <source>
        <dbReference type="ARBA" id="ARBA00004696"/>
    </source>
</evidence>
<keyword evidence="7 9" id="KW-0057">Aromatic amino acid biosynthesis</keyword>
<dbReference type="EC" id="4.1.1.48" evidence="9"/>
<keyword evidence="5 9" id="KW-0210">Decarboxylase</keyword>
<comment type="catalytic activity">
    <reaction evidence="1 9">
        <text>1-(2-carboxyphenylamino)-1-deoxy-D-ribulose 5-phosphate + H(+) = (1S,2R)-1-C-(indol-3-yl)glycerol 3-phosphate + CO2 + H2O</text>
        <dbReference type="Rhea" id="RHEA:23476"/>
        <dbReference type="ChEBI" id="CHEBI:15377"/>
        <dbReference type="ChEBI" id="CHEBI:15378"/>
        <dbReference type="ChEBI" id="CHEBI:16526"/>
        <dbReference type="ChEBI" id="CHEBI:58613"/>
        <dbReference type="ChEBI" id="CHEBI:58866"/>
        <dbReference type="EC" id="4.1.1.48"/>
    </reaction>
</comment>
<dbReference type="InterPro" id="IPR013798">
    <property type="entry name" value="Indole-3-glycerol_P_synth_dom"/>
</dbReference>
<dbReference type="GO" id="GO:0004640">
    <property type="term" value="F:phosphoribosylanthranilate isomerase activity"/>
    <property type="evidence" value="ECO:0007669"/>
    <property type="project" value="TreeGrafter"/>
</dbReference>
<evidence type="ECO:0000259" key="10">
    <source>
        <dbReference type="Pfam" id="PF00218"/>
    </source>
</evidence>
<evidence type="ECO:0000256" key="7">
    <source>
        <dbReference type="ARBA" id="ARBA00023141"/>
    </source>
</evidence>
<dbReference type="PANTHER" id="PTHR22854:SF2">
    <property type="entry name" value="INDOLE-3-GLYCEROL-PHOSPHATE SYNTHASE"/>
    <property type="match status" value="1"/>
</dbReference>
<evidence type="ECO:0000256" key="4">
    <source>
        <dbReference type="ARBA" id="ARBA00022605"/>
    </source>
</evidence>
<keyword evidence="4 9" id="KW-0028">Amino-acid biosynthesis</keyword>
<dbReference type="InterPro" id="IPR013785">
    <property type="entry name" value="Aldolase_TIM"/>
</dbReference>
<evidence type="ECO:0000256" key="5">
    <source>
        <dbReference type="ARBA" id="ARBA00022793"/>
    </source>
</evidence>
<dbReference type="HAMAP" id="MF_00134_B">
    <property type="entry name" value="IGPS_B"/>
    <property type="match status" value="1"/>
</dbReference>
<evidence type="ECO:0000256" key="3">
    <source>
        <dbReference type="ARBA" id="ARBA00008737"/>
    </source>
</evidence>
<proteinExistence type="inferred from homology"/>
<dbReference type="NCBIfam" id="NF001377">
    <property type="entry name" value="PRK00278.2-4"/>
    <property type="match status" value="1"/>
</dbReference>
<comment type="pathway">
    <text evidence="2 9">Amino-acid biosynthesis; L-tryptophan biosynthesis; L-tryptophan from chorismate: step 4/5.</text>
</comment>
<protein>
    <recommendedName>
        <fullName evidence="9">Indole-3-glycerol phosphate synthase</fullName>
        <shortName evidence="9">IGPS</shortName>
        <ecNumber evidence="9">4.1.1.48</ecNumber>
    </recommendedName>
</protein>
<dbReference type="PANTHER" id="PTHR22854">
    <property type="entry name" value="TRYPTOPHAN BIOSYNTHESIS PROTEIN"/>
    <property type="match status" value="1"/>
</dbReference>
<evidence type="ECO:0000256" key="9">
    <source>
        <dbReference type="HAMAP-Rule" id="MF_00134"/>
    </source>
</evidence>
<evidence type="ECO:0000256" key="1">
    <source>
        <dbReference type="ARBA" id="ARBA00001633"/>
    </source>
</evidence>
<keyword evidence="6 9" id="KW-0822">Tryptophan biosynthesis</keyword>
<reference evidence="11" key="1">
    <citation type="submission" date="2020-02" db="EMBL/GenBank/DDBJ databases">
        <authorList>
            <person name="Meier V. D."/>
        </authorList>
    </citation>
    <scope>NUCLEOTIDE SEQUENCE</scope>
    <source>
        <strain evidence="11">AVDCRST_MAG93</strain>
    </source>
</reference>
<dbReference type="UniPathway" id="UPA00035">
    <property type="reaction ID" value="UER00043"/>
</dbReference>
<accession>A0A6J4IZI5</accession>
<keyword evidence="8 9" id="KW-0456">Lyase</keyword>
<evidence type="ECO:0000256" key="6">
    <source>
        <dbReference type="ARBA" id="ARBA00022822"/>
    </source>
</evidence>